<dbReference type="AlphaFoldDB" id="A0ABD1YLR5"/>
<dbReference type="Pfam" id="PF02342">
    <property type="entry name" value="TerD"/>
    <property type="match status" value="1"/>
</dbReference>
<comment type="caution">
    <text evidence="4">The sequence shown here is derived from an EMBL/GenBank/DDBJ whole genome shotgun (WGS) entry which is preliminary data.</text>
</comment>
<dbReference type="Pfam" id="PF12937">
    <property type="entry name" value="F-box-like"/>
    <property type="match status" value="1"/>
</dbReference>
<name>A0ABD1YLR5_9MARC</name>
<dbReference type="Gene3D" id="1.20.1280.50">
    <property type="match status" value="1"/>
</dbReference>
<dbReference type="InterPro" id="IPR001810">
    <property type="entry name" value="F-box_dom"/>
</dbReference>
<dbReference type="Gene3D" id="3.10.110.10">
    <property type="entry name" value="Ubiquitin Conjugating Enzyme"/>
    <property type="match status" value="1"/>
</dbReference>
<feature type="domain" description="F-box" evidence="3">
    <location>
        <begin position="399"/>
        <end position="445"/>
    </location>
</feature>
<dbReference type="PROSITE" id="PS50127">
    <property type="entry name" value="UBC_2"/>
    <property type="match status" value="1"/>
</dbReference>
<feature type="region of interest" description="Disordered" evidence="1">
    <location>
        <begin position="257"/>
        <end position="330"/>
    </location>
</feature>
<protein>
    <submittedName>
        <fullName evidence="4">Uncharacterized protein</fullName>
    </submittedName>
</protein>
<dbReference type="InterPro" id="IPR003325">
    <property type="entry name" value="TerD"/>
</dbReference>
<dbReference type="EMBL" id="JBHFFA010000004">
    <property type="protein sequence ID" value="KAL2631450.1"/>
    <property type="molecule type" value="Genomic_DNA"/>
</dbReference>
<feature type="compositionally biased region" description="Low complexity" evidence="1">
    <location>
        <begin position="279"/>
        <end position="288"/>
    </location>
</feature>
<dbReference type="SMART" id="SM00212">
    <property type="entry name" value="UBCc"/>
    <property type="match status" value="1"/>
</dbReference>
<dbReference type="InterPro" id="IPR036047">
    <property type="entry name" value="F-box-like_dom_sf"/>
</dbReference>
<evidence type="ECO:0000259" key="3">
    <source>
        <dbReference type="PROSITE" id="PS50181"/>
    </source>
</evidence>
<reference evidence="4 5" key="1">
    <citation type="submission" date="2024-09" db="EMBL/GenBank/DDBJ databases">
        <title>Chromosome-scale assembly of Riccia fluitans.</title>
        <authorList>
            <person name="Paukszto L."/>
            <person name="Sawicki J."/>
            <person name="Karawczyk K."/>
            <person name="Piernik-Szablinska J."/>
            <person name="Szczecinska M."/>
            <person name="Mazdziarz M."/>
        </authorList>
    </citation>
    <scope>NUCLEOTIDE SEQUENCE [LARGE SCALE GENOMIC DNA]</scope>
    <source>
        <strain evidence="4">Rf_01</strain>
        <tissue evidence="4">Aerial parts of the thallus</tissue>
    </source>
</reference>
<dbReference type="Pfam" id="PF00179">
    <property type="entry name" value="UQ_con"/>
    <property type="match status" value="1"/>
</dbReference>
<dbReference type="CDD" id="cd23955">
    <property type="entry name" value="UBCc_invertebrate"/>
    <property type="match status" value="1"/>
</dbReference>
<dbReference type="CDD" id="cd06974">
    <property type="entry name" value="TerD_like"/>
    <property type="match status" value="1"/>
</dbReference>
<keyword evidence="5" id="KW-1185">Reference proteome</keyword>
<dbReference type="PANTHER" id="PTHR32097">
    <property type="entry name" value="CAMP-BINDING PROTEIN 1-RELATED"/>
    <property type="match status" value="1"/>
</dbReference>
<evidence type="ECO:0000256" key="1">
    <source>
        <dbReference type="SAM" id="MobiDB-lite"/>
    </source>
</evidence>
<feature type="compositionally biased region" description="Low complexity" evidence="1">
    <location>
        <begin position="311"/>
        <end position="325"/>
    </location>
</feature>
<accession>A0ABD1YLR5</accession>
<dbReference type="PROSITE" id="PS50181">
    <property type="entry name" value="FBOX"/>
    <property type="match status" value="1"/>
</dbReference>
<dbReference type="PANTHER" id="PTHR32097:SF17">
    <property type="entry name" value="CAMP-BINDING PROTEIN 1-RELATED"/>
    <property type="match status" value="1"/>
</dbReference>
<proteinExistence type="predicted"/>
<sequence>MAARLQSAVRRLQKDLQEVKENPLLNVVGQPLENNLFEWHVNVRTCESELEETYANPLLDVTFHLILIFDDTFPNTGPTVYLCTPLPHPNVELELVRQQQHQVGGHGNNQEDLRLRFWKLSLWDCIPAYKGWSSAYSVQSVLLQLQTFLLREDLLYDVRKVASVETAVQKARAFKCEKCGHSVKNLSPAFVTPAEIAHIVRNREKKLVSTPAGLLLKKNGVRSADLESTNVAVLQSTSVKHIEVKQQVDQQKVTSVSAKEISNAGPLSNKVDPSPVKPEGSAAAGNSEAEQEGEWFKVGKKGKKKKEEKVAAPAAKPQQQGGSQKRSLNQVKNAQRKVIVIQENALTQESQLSPQTPPVASAWTMAVKKHSPNQIQQPQASNQKAMKAPVDVASTEEAMGYFKLLPQEPLTTILCLLPKDALSNLSLTCRGLRSACEDGYVWKTLMHRNFPATSIGAASIDDWKHAYMLEQSNILGSLRCFHTKCTHEEDVLGFPISFTVNPRTKDVEYIAVHLDIISETAYREGVRTTADNEKFSFMLPLYITEEHFNRALPMIKSTAAELCPLLKEGYHKNFVPDMVLDFMPKALNTMVVLLCDKGIQASDRAIEGYCMLHRLFLALVEKFNLWAKAEKTVASFIKSPEARVKANCPDLGRLMARTSVCKSEGTSWNNLVRPLTGEVFDRNVLWICKSNPALIENYKRAGKDKKADEELLLGAWNGVKVARRLCCFHAAFLNTVARPPNVPLERITAGYDILYGMPSAYLKKKLRSTIERILESKYDWPSFFAIMGMQCPSKEYLTGWLLQCWQNSLHKGYHSKATNFANIQKSGVSAILLKGESYTAPPNLKKARMYETWRYVEHTQFLDASCLVYDFDGRKLEIVDYSHLSGQDGSITHSGDVIDNENKKGTHIIDIDYKKLPANVHELYFTMSGWAGATLKGFKLPFVQLKDTETEMELCTYVLDDKDLGSHRSVIMCRMFRSTPGGSKWEVEAIGHLGDGAADSYGPLESSIADMILKRRGPRILNRST</sequence>
<dbReference type="InterPro" id="IPR051324">
    <property type="entry name" value="Stress/Tellurium_Resist"/>
</dbReference>
<dbReference type="InterPro" id="IPR000608">
    <property type="entry name" value="UBC"/>
</dbReference>
<feature type="domain" description="UBC core" evidence="2">
    <location>
        <begin position="7"/>
        <end position="187"/>
    </location>
</feature>
<gene>
    <name evidence="4" type="ORF">R1flu_016136</name>
</gene>
<organism evidence="4 5">
    <name type="scientific">Riccia fluitans</name>
    <dbReference type="NCBI Taxonomy" id="41844"/>
    <lineage>
        <taxon>Eukaryota</taxon>
        <taxon>Viridiplantae</taxon>
        <taxon>Streptophyta</taxon>
        <taxon>Embryophyta</taxon>
        <taxon>Marchantiophyta</taxon>
        <taxon>Marchantiopsida</taxon>
        <taxon>Marchantiidae</taxon>
        <taxon>Marchantiales</taxon>
        <taxon>Ricciaceae</taxon>
        <taxon>Riccia</taxon>
    </lineage>
</organism>
<evidence type="ECO:0000313" key="5">
    <source>
        <dbReference type="Proteomes" id="UP001605036"/>
    </source>
</evidence>
<dbReference type="Gene3D" id="2.60.60.30">
    <property type="entry name" value="sav2460 like domains"/>
    <property type="match status" value="1"/>
</dbReference>
<dbReference type="InterPro" id="IPR016135">
    <property type="entry name" value="UBQ-conjugating_enzyme/RWD"/>
</dbReference>
<evidence type="ECO:0000313" key="4">
    <source>
        <dbReference type="EMBL" id="KAL2631450.1"/>
    </source>
</evidence>
<evidence type="ECO:0000259" key="2">
    <source>
        <dbReference type="PROSITE" id="PS50127"/>
    </source>
</evidence>
<dbReference type="SUPFAM" id="SSF81383">
    <property type="entry name" value="F-box domain"/>
    <property type="match status" value="1"/>
</dbReference>
<dbReference type="SUPFAM" id="SSF54495">
    <property type="entry name" value="UBC-like"/>
    <property type="match status" value="1"/>
</dbReference>
<dbReference type="Proteomes" id="UP001605036">
    <property type="component" value="Unassembled WGS sequence"/>
</dbReference>